<dbReference type="AlphaFoldDB" id="A0A383AL82"/>
<reference evidence="1" key="1">
    <citation type="submission" date="2018-05" db="EMBL/GenBank/DDBJ databases">
        <authorList>
            <person name="Lanie J.A."/>
            <person name="Ng W.-L."/>
            <person name="Kazmierczak K.M."/>
            <person name="Andrzejewski T.M."/>
            <person name="Davidsen T.M."/>
            <person name="Wayne K.J."/>
            <person name="Tettelin H."/>
            <person name="Glass J.I."/>
            <person name="Rusch D."/>
            <person name="Podicherti R."/>
            <person name="Tsui H.-C.T."/>
            <person name="Winkler M.E."/>
        </authorList>
    </citation>
    <scope>NUCLEOTIDE SEQUENCE</scope>
</reference>
<dbReference type="InterPro" id="IPR029058">
    <property type="entry name" value="AB_hydrolase_fold"/>
</dbReference>
<accession>A0A383AL82</accession>
<dbReference type="Gene3D" id="3.40.50.1820">
    <property type="entry name" value="alpha/beta hydrolase"/>
    <property type="match status" value="1"/>
</dbReference>
<evidence type="ECO:0000313" key="1">
    <source>
        <dbReference type="EMBL" id="SVE08320.1"/>
    </source>
</evidence>
<name>A0A383AL82_9ZZZZ</name>
<proteinExistence type="predicted"/>
<dbReference type="SUPFAM" id="SSF53474">
    <property type="entry name" value="alpha/beta-Hydrolases"/>
    <property type="match status" value="1"/>
</dbReference>
<dbReference type="EMBL" id="UINC01192943">
    <property type="protein sequence ID" value="SVE08320.1"/>
    <property type="molecule type" value="Genomic_DNA"/>
</dbReference>
<gene>
    <name evidence="1" type="ORF">METZ01_LOCUS461174</name>
</gene>
<feature type="non-terminal residue" evidence="1">
    <location>
        <position position="145"/>
    </location>
</feature>
<evidence type="ECO:0008006" key="2">
    <source>
        <dbReference type="Google" id="ProtNLM"/>
    </source>
</evidence>
<organism evidence="1">
    <name type="scientific">marine metagenome</name>
    <dbReference type="NCBI Taxonomy" id="408172"/>
    <lineage>
        <taxon>unclassified sequences</taxon>
        <taxon>metagenomes</taxon>
        <taxon>ecological metagenomes</taxon>
    </lineage>
</organism>
<sequence length="145" mass="15679">MTEVGSYERKPIAIIYEEKSAYKDTYAGAEDIVFLEAHHLIPAKPKTDSVVLFMHPAGAGGAYLPMPTALAKRGIPVIYSNSRYRGVDSGLIMEKVVLDLGACVREAKEKLGYKKVILGGWSGGGSLSLFYQSQAEKPTLKSTPA</sequence>
<protein>
    <recommendedName>
        <fullName evidence="2">AB hydrolase-1 domain-containing protein</fullName>
    </recommendedName>
</protein>